<evidence type="ECO:0000313" key="7">
    <source>
        <dbReference type="EMBL" id="KAG0651744.1"/>
    </source>
</evidence>
<proteinExistence type="predicted"/>
<accession>A0A9P6VQ16</accession>
<dbReference type="PANTHER" id="PTHR13278:SF0">
    <property type="entry name" value="ZINC FINGER PROTEIN 830"/>
    <property type="match status" value="1"/>
</dbReference>
<dbReference type="GO" id="GO:0005681">
    <property type="term" value="C:spliceosomal complex"/>
    <property type="evidence" value="ECO:0007669"/>
    <property type="project" value="InterPro"/>
</dbReference>
<gene>
    <name evidence="7" type="ORF">D0Z07_1969</name>
</gene>
<dbReference type="Proteomes" id="UP000785200">
    <property type="component" value="Unassembled WGS sequence"/>
</dbReference>
<feature type="compositionally biased region" description="Basic and acidic residues" evidence="6">
    <location>
        <begin position="238"/>
        <end position="256"/>
    </location>
</feature>
<dbReference type="GO" id="GO:0003676">
    <property type="term" value="F:nucleic acid binding"/>
    <property type="evidence" value="ECO:0007669"/>
    <property type="project" value="InterPro"/>
</dbReference>
<keyword evidence="3" id="KW-0863">Zinc-finger</keyword>
<evidence type="ECO:0000256" key="6">
    <source>
        <dbReference type="SAM" id="MobiDB-lite"/>
    </source>
</evidence>
<evidence type="ECO:0000256" key="1">
    <source>
        <dbReference type="ARBA" id="ARBA00004123"/>
    </source>
</evidence>
<dbReference type="AlphaFoldDB" id="A0A9P6VQ16"/>
<evidence type="ECO:0000256" key="2">
    <source>
        <dbReference type="ARBA" id="ARBA00022723"/>
    </source>
</evidence>
<comment type="caution">
    <text evidence="7">The sequence shown here is derived from an EMBL/GenBank/DDBJ whole genome shotgun (WGS) entry which is preliminary data.</text>
</comment>
<dbReference type="GO" id="GO:0033314">
    <property type="term" value="P:mitotic DNA replication checkpoint signaling"/>
    <property type="evidence" value="ECO:0007669"/>
    <property type="project" value="TreeGrafter"/>
</dbReference>
<evidence type="ECO:0000256" key="5">
    <source>
        <dbReference type="ARBA" id="ARBA00023242"/>
    </source>
</evidence>
<keyword evidence="2" id="KW-0479">Metal-binding</keyword>
<name>A0A9P6VQ16_9HELO</name>
<keyword evidence="8" id="KW-1185">Reference proteome</keyword>
<reference evidence="7" key="1">
    <citation type="submission" date="2019-07" db="EMBL/GenBank/DDBJ databases">
        <title>Hyphodiscus hymeniophilus genome sequencing and assembly.</title>
        <authorList>
            <person name="Kramer G."/>
            <person name="Nodwell J."/>
        </authorList>
    </citation>
    <scope>NUCLEOTIDE SEQUENCE</scope>
    <source>
        <strain evidence="7">ATCC 34498</strain>
    </source>
</reference>
<evidence type="ECO:0000256" key="4">
    <source>
        <dbReference type="ARBA" id="ARBA00022833"/>
    </source>
</evidence>
<feature type="region of interest" description="Disordered" evidence="6">
    <location>
        <begin position="198"/>
        <end position="296"/>
    </location>
</feature>
<feature type="region of interest" description="Disordered" evidence="6">
    <location>
        <begin position="55"/>
        <end position="156"/>
    </location>
</feature>
<feature type="compositionally biased region" description="Basic and acidic residues" evidence="6">
    <location>
        <begin position="198"/>
        <end position="215"/>
    </location>
</feature>
<organism evidence="7 8">
    <name type="scientific">Hyphodiscus hymeniophilus</name>
    <dbReference type="NCBI Taxonomy" id="353542"/>
    <lineage>
        <taxon>Eukaryota</taxon>
        <taxon>Fungi</taxon>
        <taxon>Dikarya</taxon>
        <taxon>Ascomycota</taxon>
        <taxon>Pezizomycotina</taxon>
        <taxon>Leotiomycetes</taxon>
        <taxon>Helotiales</taxon>
        <taxon>Hyphodiscaceae</taxon>
        <taxon>Hyphodiscus</taxon>
    </lineage>
</organism>
<comment type="subcellular location">
    <subcellularLocation>
        <location evidence="1">Nucleus</location>
    </subcellularLocation>
</comment>
<dbReference type="GO" id="GO:0008270">
    <property type="term" value="F:zinc ion binding"/>
    <property type="evidence" value="ECO:0007669"/>
    <property type="project" value="UniProtKB-KW"/>
</dbReference>
<protein>
    <submittedName>
        <fullName evidence="7">Zinc finger protein</fullName>
    </submittedName>
</protein>
<dbReference type="EMBL" id="VNKQ01000004">
    <property type="protein sequence ID" value="KAG0651744.1"/>
    <property type="molecule type" value="Genomic_DNA"/>
</dbReference>
<keyword evidence="4" id="KW-0862">Zinc</keyword>
<feature type="compositionally biased region" description="Basic and acidic residues" evidence="6">
    <location>
        <begin position="60"/>
        <end position="74"/>
    </location>
</feature>
<dbReference type="GO" id="GO:0044773">
    <property type="term" value="P:mitotic DNA damage checkpoint signaling"/>
    <property type="evidence" value="ECO:0007669"/>
    <property type="project" value="TreeGrafter"/>
</dbReference>
<sequence length="296" mass="33284">MADVRSMLKSERAARRIHHKYASYSTSGTLLCTVCHLQLKSELLWDGHLRSAGHTMHAQKAQEAEREAPIDDGNKKKRKASDDDEQVGTIRKRNKASNPSLPEGFFDGGQNEEVVEVPPKVPTPTNEMQMNIPSRPATPLKTTQEIPGRPDAKAKVDEDEWAAFEADIALAEAQPEPAGLSNGEGVISAPAMTAVELKQKEAEEDYKRRKERLEAEAEGDKEDAARKLEEELEEMESLEQRVRRLREKREALRSKESTVPFVTQKEPPIDEIGLVDDEDDDDEDDEDDWDGFRIKG</sequence>
<dbReference type="InterPro" id="IPR040050">
    <property type="entry name" value="ZNF830-like"/>
</dbReference>
<dbReference type="OrthoDB" id="77607at2759"/>
<feature type="compositionally biased region" description="Acidic residues" evidence="6">
    <location>
        <begin position="273"/>
        <end position="289"/>
    </location>
</feature>
<evidence type="ECO:0000256" key="3">
    <source>
        <dbReference type="ARBA" id="ARBA00022771"/>
    </source>
</evidence>
<dbReference type="GO" id="GO:0033260">
    <property type="term" value="P:nuclear DNA replication"/>
    <property type="evidence" value="ECO:0007669"/>
    <property type="project" value="TreeGrafter"/>
</dbReference>
<keyword evidence="5" id="KW-0539">Nucleus</keyword>
<dbReference type="PANTHER" id="PTHR13278">
    <property type="entry name" value="ZINC FINGER PROTEIN 830"/>
    <property type="match status" value="1"/>
</dbReference>
<evidence type="ECO:0000313" key="8">
    <source>
        <dbReference type="Proteomes" id="UP000785200"/>
    </source>
</evidence>